<keyword evidence="1" id="KW-0472">Membrane</keyword>
<protein>
    <submittedName>
        <fullName evidence="2">Uncharacterized protein</fullName>
    </submittedName>
</protein>
<gene>
    <name evidence="2" type="ORF">DES43_108151</name>
</gene>
<keyword evidence="1" id="KW-0812">Transmembrane</keyword>
<feature type="transmembrane region" description="Helical" evidence="1">
    <location>
        <begin position="6"/>
        <end position="26"/>
    </location>
</feature>
<dbReference type="AlphaFoldDB" id="A0A4R6YGQ4"/>
<dbReference type="EMBL" id="SNZF01000008">
    <property type="protein sequence ID" value="TDR35726.1"/>
    <property type="molecule type" value="Genomic_DNA"/>
</dbReference>
<sequence length="59" mass="6399">MLQVLAIMLGSIFAIGYFVVANIVIATVSADAEKARQWLLGLFIANFLLIGFLVGKIFP</sequence>
<reference evidence="2 3" key="1">
    <citation type="submission" date="2019-03" db="EMBL/GenBank/DDBJ databases">
        <title>Genomic Encyclopedia of Type Strains, Phase IV (KMG-IV): sequencing the most valuable type-strain genomes for metagenomic binning, comparative biology and taxonomic classification.</title>
        <authorList>
            <person name="Goeker M."/>
        </authorList>
    </citation>
    <scope>NUCLEOTIDE SEQUENCE [LARGE SCALE GENOMIC DNA]</scope>
    <source>
        <strain evidence="2 3">DSM 11603</strain>
    </source>
</reference>
<evidence type="ECO:0000313" key="3">
    <source>
        <dbReference type="Proteomes" id="UP000294958"/>
    </source>
</evidence>
<evidence type="ECO:0000313" key="2">
    <source>
        <dbReference type="EMBL" id="TDR35726.1"/>
    </source>
</evidence>
<feature type="transmembrane region" description="Helical" evidence="1">
    <location>
        <begin position="38"/>
        <end position="58"/>
    </location>
</feature>
<evidence type="ECO:0000256" key="1">
    <source>
        <dbReference type="SAM" id="Phobius"/>
    </source>
</evidence>
<keyword evidence="1" id="KW-1133">Transmembrane helix</keyword>
<name>A0A4R6YGQ4_9HYPH</name>
<dbReference type="Proteomes" id="UP000294958">
    <property type="component" value="Unassembled WGS sequence"/>
</dbReference>
<keyword evidence="3" id="KW-1185">Reference proteome</keyword>
<accession>A0A4R6YGQ4</accession>
<comment type="caution">
    <text evidence="2">The sequence shown here is derived from an EMBL/GenBank/DDBJ whole genome shotgun (WGS) entry which is preliminary data.</text>
</comment>
<organism evidence="2 3">
    <name type="scientific">Aquamicrobium defluvii</name>
    <dbReference type="NCBI Taxonomy" id="69279"/>
    <lineage>
        <taxon>Bacteria</taxon>
        <taxon>Pseudomonadati</taxon>
        <taxon>Pseudomonadota</taxon>
        <taxon>Alphaproteobacteria</taxon>
        <taxon>Hyphomicrobiales</taxon>
        <taxon>Phyllobacteriaceae</taxon>
        <taxon>Aquamicrobium</taxon>
    </lineage>
</organism>
<proteinExistence type="predicted"/>